<keyword evidence="5" id="KW-1185">Reference proteome</keyword>
<dbReference type="CDD" id="cd18614">
    <property type="entry name" value="GH130"/>
    <property type="match status" value="1"/>
</dbReference>
<evidence type="ECO:0000256" key="1">
    <source>
        <dbReference type="ARBA" id="ARBA00022676"/>
    </source>
</evidence>
<dbReference type="SUPFAM" id="SSF75005">
    <property type="entry name" value="Arabinanase/levansucrase/invertase"/>
    <property type="match status" value="1"/>
</dbReference>
<dbReference type="GO" id="GO:0016787">
    <property type="term" value="F:hydrolase activity"/>
    <property type="evidence" value="ECO:0007669"/>
    <property type="project" value="UniProtKB-KW"/>
</dbReference>
<evidence type="ECO:0000256" key="2">
    <source>
        <dbReference type="ARBA" id="ARBA00022679"/>
    </source>
</evidence>
<dbReference type="PANTHER" id="PTHR34106:SF5">
    <property type="entry name" value="GLYCOSIDASE"/>
    <property type="match status" value="1"/>
</dbReference>
<dbReference type="PANTHER" id="PTHR34106">
    <property type="entry name" value="GLYCOSIDASE"/>
    <property type="match status" value="1"/>
</dbReference>
<keyword evidence="1" id="KW-0328">Glycosyltransferase</keyword>
<evidence type="ECO:0000313" key="4">
    <source>
        <dbReference type="EMBL" id="SHM57848.1"/>
    </source>
</evidence>
<dbReference type="Proteomes" id="UP000184375">
    <property type="component" value="Unassembled WGS sequence"/>
</dbReference>
<dbReference type="STRING" id="447595.SAMN05660826_01388"/>
<gene>
    <name evidence="4" type="ORF">SAMN05660826_01388</name>
</gene>
<proteinExistence type="inferred from homology"/>
<dbReference type="SUPFAM" id="SSF53448">
    <property type="entry name" value="Nucleotide-diphospho-sugar transferases"/>
    <property type="match status" value="1"/>
</dbReference>
<dbReference type="GO" id="GO:0016757">
    <property type="term" value="F:glycosyltransferase activity"/>
    <property type="evidence" value="ECO:0007669"/>
    <property type="project" value="UniProtKB-KW"/>
</dbReference>
<accession>A0A1M7JXX9</accession>
<dbReference type="EMBL" id="FRCR01000007">
    <property type="protein sequence ID" value="SHM57848.1"/>
    <property type="molecule type" value="Genomic_DNA"/>
</dbReference>
<comment type="similarity">
    <text evidence="3">Belongs to the glycosyl hydrolase 130 family.</text>
</comment>
<dbReference type="Gene3D" id="3.90.550.10">
    <property type="entry name" value="Spore Coat Polysaccharide Biosynthesis Protein SpsA, Chain A"/>
    <property type="match status" value="1"/>
</dbReference>
<dbReference type="InterPro" id="IPR029044">
    <property type="entry name" value="Nucleotide-diphossugar_trans"/>
</dbReference>
<dbReference type="Gene3D" id="2.115.10.20">
    <property type="entry name" value="Glycosyl hydrolase domain, family 43"/>
    <property type="match status" value="1"/>
</dbReference>
<evidence type="ECO:0000313" key="5">
    <source>
        <dbReference type="Proteomes" id="UP000184375"/>
    </source>
</evidence>
<sequence length="1185" mass="136225">MGSMLLKDTTREVKKLIENMKNEKIDVVIGIPFFNEEETLKKLLETARNSLVAGGYKKLIVCAGDPAGKEIAKSIATCEGREVLCFTMPDEAKGKGFSTRVIFEAARMLESDVILLEADLKSGQKEGITPQCIEGLYNPISGEYEMAVASFVRSPFEETTGRLFMSPLLIAFYGVSVSDPLSGVYAFSHDLVEDLCKEFDQCSEHLGGYGITPWFVMTAIKWGRKICEVKLGRKISPPSLYQKRNIVFKAVSRTVFECILRDEEIWQDEFVVKKPDVFYAVDEVKKDALSEELNVDIYIESFKNNFKRNERLFEALLEKDTCEVLKKIASSEKSSFRFPAQIWAKVVLEFLTAFSTNGEVLKEDIIDALAGVYDGMVAGYANEVLKLDSALKKIGADERDIIDSKVKSLAEYQEKAFLSERRNFRLLFEKRRAGVKPLITPLDYLEFVPGVPIVLPKKLRGYLGKEIYPNEIFKRLQRKYSRAFEDYIRNILEITEKTPKAIIGCFENFLGELERVVNRIFPGDLSTEEGILQVCQKIFEVFPHKKVLGVKWDVLRKLLYEFPPRNLLVRLNFRNMRELMDNVDVRDILTLAQFTERPEYFAHIYEWLQDNLRPDSFEEVELLPLVLSREKIPVLNDWADISRYSRLTARIAVVNLGKGMGGKYPKLRYFTRIAKSIIEAEHYSKIWEIYTKERREVGQKFVNSITKHYGREIFSAHRVFENWHQREFVARLKEFARKIEGEGKKREAVFLLKMAEGYGLGLTLEDGTFLPCSAWTWASFSFKGGEGVPTPLSLHVERDWFNHDLLEEIYRELGYDPEEIMNQVFQLISLGREYQDLLDMLLGIKPPKEEVVVQELEDWPPAGKLERYEKNPILNPIKEHWWENRYVLNAASLRINNKVYLLYRAFGQDEVSRIGLAITDGYNVLERLKHPIFVPETREELRGCEDPRVVVIDGEIVMLYTAYDGVVAQIAAASISVEDFLKRNFDRWKRRGLAFPGVWDKDAILFPEKIKGNYVIYHRIEPSIWVAYSDKLTFPWPHEGHKIIMGPRAGMMWDSLKIGAGAQPLKTKYGWLLIYHGVDHEMVYRLGVVLVDLNDPGRVLYRSPNPILSPETEYEVGEKGQSWVPNVVFTCGAVPAEDKEVLSEDDEILVYYGAADTSVCVAKGKVGDLIPEKVRQRLKSKYILE</sequence>
<protein>
    <submittedName>
        <fullName evidence="4">Predicted glycosyl hydrolase, GH43/DUF377 family</fullName>
    </submittedName>
</protein>
<dbReference type="AlphaFoldDB" id="A0A1M7JXX9"/>
<dbReference type="InterPro" id="IPR023296">
    <property type="entry name" value="Glyco_hydro_beta-prop_sf"/>
</dbReference>
<dbReference type="InterPro" id="IPR007184">
    <property type="entry name" value="Mannoside_phosphorylase"/>
</dbReference>
<name>A0A1M7JXX9_9FIRM</name>
<dbReference type="Pfam" id="PF04041">
    <property type="entry name" value="Glyco_hydro_130"/>
    <property type="match status" value="1"/>
</dbReference>
<keyword evidence="2" id="KW-0808">Transferase</keyword>
<keyword evidence="4" id="KW-0378">Hydrolase</keyword>
<evidence type="ECO:0000256" key="3">
    <source>
        <dbReference type="ARBA" id="ARBA00024356"/>
    </source>
</evidence>
<organism evidence="4 5">
    <name type="scientific">Caldanaerovirga acetigignens</name>
    <dbReference type="NCBI Taxonomy" id="447595"/>
    <lineage>
        <taxon>Bacteria</taxon>
        <taxon>Bacillati</taxon>
        <taxon>Bacillota</taxon>
        <taxon>Clostridia</taxon>
        <taxon>Thermosediminibacterales</taxon>
        <taxon>Thermosediminibacteraceae</taxon>
        <taxon>Caldanaerovirga</taxon>
    </lineage>
</organism>
<reference evidence="5" key="1">
    <citation type="submission" date="2016-11" db="EMBL/GenBank/DDBJ databases">
        <authorList>
            <person name="Varghese N."/>
            <person name="Submissions S."/>
        </authorList>
    </citation>
    <scope>NUCLEOTIDE SEQUENCE [LARGE SCALE GENOMIC DNA]</scope>
    <source>
        <strain evidence="5">DSM 18802</strain>
    </source>
</reference>